<evidence type="ECO:0000313" key="4">
    <source>
        <dbReference type="Proteomes" id="UP000054928"/>
    </source>
</evidence>
<evidence type="ECO:0000256" key="1">
    <source>
        <dbReference type="PROSITE-ProRule" id="PRU00325"/>
    </source>
</evidence>
<dbReference type="GO" id="GO:0008270">
    <property type="term" value="F:zinc ion binding"/>
    <property type="evidence" value="ECO:0007669"/>
    <property type="project" value="UniProtKB-KW"/>
</dbReference>
<dbReference type="RefSeq" id="XP_024579714.1">
    <property type="nucleotide sequence ID" value="XM_024729326.1"/>
</dbReference>
<dbReference type="EMBL" id="CCYD01000653">
    <property type="protein sequence ID" value="CEG43345.1"/>
    <property type="molecule type" value="Genomic_DNA"/>
</dbReference>
<evidence type="ECO:0000313" key="3">
    <source>
        <dbReference type="EMBL" id="CEG43345.1"/>
    </source>
</evidence>
<name>A0A0P1AQH1_PLAHL</name>
<evidence type="ECO:0000259" key="2">
    <source>
        <dbReference type="PROSITE" id="PS50966"/>
    </source>
</evidence>
<accession>A0A0P1AQH1</accession>
<protein>
    <submittedName>
        <fullName evidence="3">Zinc finger, SWIM-type</fullName>
    </submittedName>
</protein>
<organism evidence="3 4">
    <name type="scientific">Plasmopara halstedii</name>
    <name type="common">Downy mildew of sunflower</name>
    <dbReference type="NCBI Taxonomy" id="4781"/>
    <lineage>
        <taxon>Eukaryota</taxon>
        <taxon>Sar</taxon>
        <taxon>Stramenopiles</taxon>
        <taxon>Oomycota</taxon>
        <taxon>Peronosporomycetes</taxon>
        <taxon>Peronosporales</taxon>
        <taxon>Peronosporaceae</taxon>
        <taxon>Plasmopara</taxon>
    </lineage>
</organism>
<reference evidence="4" key="1">
    <citation type="submission" date="2014-09" db="EMBL/GenBank/DDBJ databases">
        <authorList>
            <person name="Sharma Rahul"/>
            <person name="Thines Marco"/>
        </authorList>
    </citation>
    <scope>NUCLEOTIDE SEQUENCE [LARGE SCALE GENOMIC DNA]</scope>
</reference>
<keyword evidence="1" id="KW-0479">Metal-binding</keyword>
<keyword evidence="1" id="KW-0862">Zinc</keyword>
<dbReference type="AlphaFoldDB" id="A0A0P1AQH1"/>
<dbReference type="PROSITE" id="PS50966">
    <property type="entry name" value="ZF_SWIM"/>
    <property type="match status" value="1"/>
</dbReference>
<dbReference type="InterPro" id="IPR007527">
    <property type="entry name" value="Znf_SWIM"/>
</dbReference>
<sequence length="153" mass="17208">MPQILPPGEVSEREAWRHSRCARFGTTTSNSVESTNNVLLVARDKTLLDCIIDVERYLGSRWVDFIVWSSSLNHLTLICSKMFVPKRQSGVVAKIKILPSYSIMFVATVYKDGGVPVEYATDFDNRMAPCSCGYLQYMMASCFHIVAVFKPVS</sequence>
<dbReference type="Proteomes" id="UP000054928">
    <property type="component" value="Unassembled WGS sequence"/>
</dbReference>
<proteinExistence type="predicted"/>
<keyword evidence="1" id="KW-0863">Zinc-finger</keyword>
<feature type="domain" description="SWIM-type" evidence="2">
    <location>
        <begin position="115"/>
        <end position="153"/>
    </location>
</feature>
<keyword evidence="4" id="KW-1185">Reference proteome</keyword>
<dbReference type="GeneID" id="36408600"/>